<dbReference type="InterPro" id="IPR012337">
    <property type="entry name" value="RNaseH-like_sf"/>
</dbReference>
<evidence type="ECO:0000259" key="1">
    <source>
        <dbReference type="Pfam" id="PF03104"/>
    </source>
</evidence>
<dbReference type="InterPro" id="IPR006133">
    <property type="entry name" value="DNA-dir_DNA_pol_B_exonuc"/>
</dbReference>
<dbReference type="HOGENOM" id="CLU_1381339_0_0_2"/>
<evidence type="ECO:0000313" key="3">
    <source>
        <dbReference type="Proteomes" id="UP000001137"/>
    </source>
</evidence>
<feature type="domain" description="DNA-directed DNA polymerase family B exonuclease" evidence="1">
    <location>
        <begin position="9"/>
        <end position="122"/>
    </location>
</feature>
<dbReference type="Proteomes" id="UP000001137">
    <property type="component" value="Chromosome"/>
</dbReference>
<gene>
    <name evidence="2" type="ordered locus">Cmaq_1421</name>
</gene>
<dbReference type="SUPFAM" id="SSF53098">
    <property type="entry name" value="Ribonuclease H-like"/>
    <property type="match status" value="1"/>
</dbReference>
<dbReference type="eggNOG" id="arCOG07730">
    <property type="taxonomic scope" value="Archaea"/>
</dbReference>
<dbReference type="RefSeq" id="WP_012186465.1">
    <property type="nucleotide sequence ID" value="NC_009954.1"/>
</dbReference>
<dbReference type="Gene3D" id="3.30.420.10">
    <property type="entry name" value="Ribonuclease H-like superfamily/Ribonuclease H"/>
    <property type="match status" value="1"/>
</dbReference>
<dbReference type="AlphaFoldDB" id="A8M927"/>
<keyword evidence="3" id="KW-1185">Reference proteome</keyword>
<name>A8M927_CALMQ</name>
<dbReference type="EMBL" id="CP000852">
    <property type="protein sequence ID" value="ABW02246.1"/>
    <property type="molecule type" value="Genomic_DNA"/>
</dbReference>
<dbReference type="InterPro" id="IPR036397">
    <property type="entry name" value="RNaseH_sf"/>
</dbReference>
<dbReference type="GeneID" id="5709307"/>
<evidence type="ECO:0000313" key="2">
    <source>
        <dbReference type="EMBL" id="ABW02246.1"/>
    </source>
</evidence>
<reference evidence="2 3" key="1">
    <citation type="submission" date="2007-10" db="EMBL/GenBank/DDBJ databases">
        <title>Complete sequence of Caldivirga maquilingensis IC-167.</title>
        <authorList>
            <consortium name="US DOE Joint Genome Institute"/>
            <person name="Copeland A."/>
            <person name="Lucas S."/>
            <person name="Lapidus A."/>
            <person name="Barry K."/>
            <person name="Glavina del Rio T."/>
            <person name="Dalin E."/>
            <person name="Tice H."/>
            <person name="Pitluck S."/>
            <person name="Saunders E."/>
            <person name="Brettin T."/>
            <person name="Bruce D."/>
            <person name="Detter J.C."/>
            <person name="Han C."/>
            <person name="Schmutz J."/>
            <person name="Larimer F."/>
            <person name="Land M."/>
            <person name="Hauser L."/>
            <person name="Kyrpides N."/>
            <person name="Ivanova N."/>
            <person name="Biddle J.F."/>
            <person name="Zhang Z."/>
            <person name="Fitz-Gibbon S.T."/>
            <person name="Lowe T.M."/>
            <person name="Saltikov C."/>
            <person name="House C.H."/>
            <person name="Richardson P."/>
        </authorList>
    </citation>
    <scope>NUCLEOTIDE SEQUENCE [LARGE SCALE GENOMIC DNA]</scope>
    <source>
        <strain evidence="3">ATCC 700844 / DSM 13496 / JCM 10307 / IC-167</strain>
    </source>
</reference>
<accession>A8M927</accession>
<dbReference type="KEGG" id="cma:Cmaq_1421"/>
<protein>
    <recommendedName>
        <fullName evidence="1">DNA-directed DNA polymerase family B exonuclease domain-containing protein</fullName>
    </recommendedName>
</protein>
<proteinExistence type="predicted"/>
<dbReference type="OrthoDB" id="350025at2157"/>
<sequence length="197" mass="22727">MVNRGRKRPWIVLGFDIETCSPDKLPHLNDKVLAIGVKLIEYKGSINTMRNTKSNENIKNQLEDFGIKSLIDYDEECNKAEQKLLNGFKKLIENIPNDATAVLTGFNILRFDIPLLTNRSLANRVFNDLTEAEEFFFNNKQKRIFVVDLLDIYRFATLPVLVLKQDNLSEIINENLSKRNPDVDKDTLLRNIKGCKK</sequence>
<dbReference type="Pfam" id="PF03104">
    <property type="entry name" value="DNA_pol_B_exo1"/>
    <property type="match status" value="1"/>
</dbReference>
<dbReference type="GO" id="GO:0003676">
    <property type="term" value="F:nucleic acid binding"/>
    <property type="evidence" value="ECO:0007669"/>
    <property type="project" value="InterPro"/>
</dbReference>
<organism evidence="2 3">
    <name type="scientific">Caldivirga maquilingensis (strain ATCC 700844 / DSM 13496 / JCM 10307 / IC-167)</name>
    <dbReference type="NCBI Taxonomy" id="397948"/>
    <lineage>
        <taxon>Archaea</taxon>
        <taxon>Thermoproteota</taxon>
        <taxon>Thermoprotei</taxon>
        <taxon>Thermoproteales</taxon>
        <taxon>Thermoproteaceae</taxon>
        <taxon>Caldivirga</taxon>
    </lineage>
</organism>